<dbReference type="GO" id="GO:0003735">
    <property type="term" value="F:structural constituent of ribosome"/>
    <property type="evidence" value="ECO:0007669"/>
    <property type="project" value="InterPro"/>
</dbReference>
<dbReference type="NCBIfam" id="TIGR00030">
    <property type="entry name" value="S21p"/>
    <property type="match status" value="1"/>
</dbReference>
<dbReference type="PRINTS" id="PR00976">
    <property type="entry name" value="RIBOSOMALS21"/>
</dbReference>
<dbReference type="AlphaFoldDB" id="A0A8B8K1X7"/>
<evidence type="ECO:0000313" key="6">
    <source>
        <dbReference type="RefSeq" id="XP_027337414.1"/>
    </source>
</evidence>
<dbReference type="GO" id="GO:0006412">
    <property type="term" value="P:translation"/>
    <property type="evidence" value="ECO:0007669"/>
    <property type="project" value="InterPro"/>
</dbReference>
<keyword evidence="3" id="KW-0687">Ribonucleoprotein</keyword>
<name>A0A8B8K1X7_ABRPR</name>
<dbReference type="InterPro" id="IPR038380">
    <property type="entry name" value="Ribosomal_bS21_sf"/>
</dbReference>
<evidence type="ECO:0000256" key="1">
    <source>
        <dbReference type="ARBA" id="ARBA00006640"/>
    </source>
</evidence>
<dbReference type="RefSeq" id="XP_027337414.1">
    <property type="nucleotide sequence ID" value="XM_027481613.1"/>
</dbReference>
<dbReference type="HAMAP" id="MF_00358">
    <property type="entry name" value="Ribosomal_bS21"/>
    <property type="match status" value="1"/>
</dbReference>
<dbReference type="Gene3D" id="1.20.5.1150">
    <property type="entry name" value="Ribosomal protein S8"/>
    <property type="match status" value="1"/>
</dbReference>
<reference evidence="5" key="1">
    <citation type="journal article" date="2019" name="Toxins">
        <title>Detection of Abrin-Like and Prepropulchellin-Like Toxin Genes and Transcripts Using Whole Genome Sequencing and Full-Length Transcript Sequencing of Abrus precatorius.</title>
        <authorList>
            <person name="Hovde B.T."/>
            <person name="Daligault H.E."/>
            <person name="Hanschen E.R."/>
            <person name="Kunde Y.A."/>
            <person name="Johnson M.B."/>
            <person name="Starkenburg S.R."/>
            <person name="Johnson S.L."/>
        </authorList>
    </citation>
    <scope>NUCLEOTIDE SEQUENCE [LARGE SCALE GENOMIC DNA]</scope>
</reference>
<feature type="compositionally biased region" description="Acidic residues" evidence="4">
    <location>
        <begin position="151"/>
        <end position="163"/>
    </location>
</feature>
<feature type="region of interest" description="Disordered" evidence="4">
    <location>
        <begin position="114"/>
        <end position="169"/>
    </location>
</feature>
<evidence type="ECO:0000256" key="2">
    <source>
        <dbReference type="ARBA" id="ARBA00022980"/>
    </source>
</evidence>
<protein>
    <submittedName>
        <fullName evidence="6">30S ribosomal protein S21, chloroplastic-like</fullName>
    </submittedName>
</protein>
<dbReference type="KEGG" id="aprc:113851133"/>
<keyword evidence="5" id="KW-1185">Reference proteome</keyword>
<organism evidence="5 6">
    <name type="scientific">Abrus precatorius</name>
    <name type="common">Indian licorice</name>
    <name type="synonym">Glycine abrus</name>
    <dbReference type="NCBI Taxonomy" id="3816"/>
    <lineage>
        <taxon>Eukaryota</taxon>
        <taxon>Viridiplantae</taxon>
        <taxon>Streptophyta</taxon>
        <taxon>Embryophyta</taxon>
        <taxon>Tracheophyta</taxon>
        <taxon>Spermatophyta</taxon>
        <taxon>Magnoliopsida</taxon>
        <taxon>eudicotyledons</taxon>
        <taxon>Gunneridae</taxon>
        <taxon>Pentapetalae</taxon>
        <taxon>rosids</taxon>
        <taxon>fabids</taxon>
        <taxon>Fabales</taxon>
        <taxon>Fabaceae</taxon>
        <taxon>Papilionoideae</taxon>
        <taxon>50 kb inversion clade</taxon>
        <taxon>NPAAA clade</taxon>
        <taxon>indigoferoid/millettioid clade</taxon>
        <taxon>Abreae</taxon>
        <taxon>Abrus</taxon>
    </lineage>
</organism>
<comment type="similarity">
    <text evidence="1">Belongs to the bacterial ribosomal protein bS21 family.</text>
</comment>
<evidence type="ECO:0000256" key="4">
    <source>
        <dbReference type="SAM" id="MobiDB-lite"/>
    </source>
</evidence>
<dbReference type="Proteomes" id="UP000694853">
    <property type="component" value="Unplaced"/>
</dbReference>
<feature type="compositionally biased region" description="Basic residues" evidence="4">
    <location>
        <begin position="114"/>
        <end position="134"/>
    </location>
</feature>
<feature type="compositionally biased region" description="Basic and acidic residues" evidence="4">
    <location>
        <begin position="136"/>
        <end position="150"/>
    </location>
</feature>
<gene>
    <name evidence="6" type="primary">LOC113851133</name>
</gene>
<dbReference type="PANTHER" id="PTHR21109">
    <property type="entry name" value="MITOCHONDRIAL 28S RIBOSOMAL PROTEIN S21"/>
    <property type="match status" value="1"/>
</dbReference>
<dbReference type="OrthoDB" id="785538at2759"/>
<accession>A0A8B8K1X7</accession>
<evidence type="ECO:0000256" key="3">
    <source>
        <dbReference type="ARBA" id="ARBA00023274"/>
    </source>
</evidence>
<dbReference type="InterPro" id="IPR001911">
    <property type="entry name" value="Ribosomal_bS21"/>
</dbReference>
<dbReference type="GO" id="GO:1990904">
    <property type="term" value="C:ribonucleoprotein complex"/>
    <property type="evidence" value="ECO:0007669"/>
    <property type="project" value="UniProtKB-KW"/>
</dbReference>
<dbReference type="PANTHER" id="PTHR21109:SF12">
    <property type="entry name" value="RIBOSOMAL PROTEIN S21-RELATED"/>
    <property type="match status" value="1"/>
</dbReference>
<proteinExistence type="inferred from homology"/>
<dbReference type="GeneID" id="113851133"/>
<reference evidence="6" key="2">
    <citation type="submission" date="2025-08" db="UniProtKB">
        <authorList>
            <consortium name="RefSeq"/>
        </authorList>
    </citation>
    <scope>IDENTIFICATION</scope>
    <source>
        <tissue evidence="6">Young leaves</tissue>
    </source>
</reference>
<keyword evidence="2" id="KW-0689">Ribosomal protein</keyword>
<evidence type="ECO:0000313" key="5">
    <source>
        <dbReference type="Proteomes" id="UP000694853"/>
    </source>
</evidence>
<dbReference type="GO" id="GO:0005840">
    <property type="term" value="C:ribosome"/>
    <property type="evidence" value="ECO:0007669"/>
    <property type="project" value="UniProtKB-KW"/>
</dbReference>
<sequence length="169" mass="19483">MAVSTIFLSLTLPCSHLRLPKTSSRTRWSSAVTAAASAPLRATASNSDASMIGMLYPALAYSTILYFKSTYNVQIVVHDDEPEDKLINRFRKEVLKAGVLQECRRRRFFENKHDKIKRKTREASRRNRKRKPRSRALAEKKLESVAKKKDDEDDDIDNWELPDVDIPYL</sequence>
<dbReference type="Pfam" id="PF01165">
    <property type="entry name" value="Ribosomal_S21"/>
    <property type="match status" value="1"/>
</dbReference>